<evidence type="ECO:0000256" key="2">
    <source>
        <dbReference type="ARBA" id="ARBA00022840"/>
    </source>
</evidence>
<dbReference type="SMART" id="SM00487">
    <property type="entry name" value="DEXDc"/>
    <property type="match status" value="1"/>
</dbReference>
<dbReference type="Gene3D" id="3.40.50.300">
    <property type="entry name" value="P-loop containing nucleotide triphosphate hydrolases"/>
    <property type="match status" value="2"/>
</dbReference>
<name>A0A6M0Q7H7_9BACI</name>
<sequence length="489" mass="54799">MLFSQDDKMLKPSEHGSRISDLYLEAITLDPTFNFSVDLQQTLQGRRLLIDEIPFPLEVLQEHYEHGYIQYHYGVKRIKGLYECVRCGNQEDALFARFGCARCKKTCTYCRKCIAMGRVSECTPLVSWGGSVETFQYETPLVWDGVVSKGQANASSELVSVITKDSELLIWAVCGAGKTEVLFEGISLALSLGKYVCLATPRTDVVIELAPRIKSVFPDVIVHSLYGGSSDPRCLAPITIATTHQLLRYYKAFDVIIIDEVDAFPYSFDAMLQRAVQQAKKETSSTIYLTATPDSKWKKKVYQNQIESVTIPARFHGHPLPVPEYRWCGNWRKYILKRKIPSVIMVWLQEKLESKRQAFLFVPSIEVLEDLLPLVREISEAIEGVHSKDPLRKEKVASFRAGVIPILLTTTILERGVTIPKTDVGVLGADDGVFTESTLVQIAGRVGRSTADPTGEILYFHFGKTGAMVSAKKQIMSMNKQAVEKGLLK</sequence>
<dbReference type="EMBL" id="JAAIWM010000003">
    <property type="protein sequence ID" value="NEY72267.1"/>
    <property type="molecule type" value="Genomic_DNA"/>
</dbReference>
<keyword evidence="6" id="KW-0378">Hydrolase</keyword>
<keyword evidence="1" id="KW-0547">Nucleotide-binding</keyword>
<dbReference type="AlphaFoldDB" id="A0A6M0Q7H7"/>
<dbReference type="GO" id="GO:0003677">
    <property type="term" value="F:DNA binding"/>
    <property type="evidence" value="ECO:0007669"/>
    <property type="project" value="UniProtKB-KW"/>
</dbReference>
<dbReference type="Proteomes" id="UP000481043">
    <property type="component" value="Unassembled WGS sequence"/>
</dbReference>
<organism evidence="6 7">
    <name type="scientific">Bacillus mesophilus</name>
    <dbReference type="NCBI Taxonomy" id="1808955"/>
    <lineage>
        <taxon>Bacteria</taxon>
        <taxon>Bacillati</taxon>
        <taxon>Bacillota</taxon>
        <taxon>Bacilli</taxon>
        <taxon>Bacillales</taxon>
        <taxon>Bacillaceae</taxon>
        <taxon>Bacillus</taxon>
    </lineage>
</organism>
<dbReference type="PANTHER" id="PTHR30580:SF1">
    <property type="entry name" value="COMF OPERON PROTEIN 1"/>
    <property type="match status" value="1"/>
</dbReference>
<proteinExistence type="predicted"/>
<evidence type="ECO:0000313" key="7">
    <source>
        <dbReference type="Proteomes" id="UP000481043"/>
    </source>
</evidence>
<dbReference type="GO" id="GO:0016787">
    <property type="term" value="F:hydrolase activity"/>
    <property type="evidence" value="ECO:0007669"/>
    <property type="project" value="InterPro"/>
</dbReference>
<accession>A0A6M0Q7H7</accession>
<keyword evidence="7" id="KW-1185">Reference proteome</keyword>
<comment type="caution">
    <text evidence="6">The sequence shown here is derived from an EMBL/GenBank/DDBJ whole genome shotgun (WGS) entry which is preliminary data.</text>
</comment>
<dbReference type="Pfam" id="PF04851">
    <property type="entry name" value="ResIII"/>
    <property type="match status" value="1"/>
</dbReference>
<dbReference type="CDD" id="cd17925">
    <property type="entry name" value="DEXDc_ComFA"/>
    <property type="match status" value="1"/>
</dbReference>
<evidence type="ECO:0000259" key="5">
    <source>
        <dbReference type="PROSITE" id="PS51194"/>
    </source>
</evidence>
<dbReference type="GO" id="GO:0043138">
    <property type="term" value="F:3'-5' DNA helicase activity"/>
    <property type="evidence" value="ECO:0007669"/>
    <property type="project" value="TreeGrafter"/>
</dbReference>
<gene>
    <name evidence="6" type="ORF">G4D63_11075</name>
</gene>
<dbReference type="InterPro" id="IPR027417">
    <property type="entry name" value="P-loop_NTPase"/>
</dbReference>
<reference evidence="6 7" key="1">
    <citation type="submission" date="2020-02" db="EMBL/GenBank/DDBJ databases">
        <title>Bacillus aquiflavi sp. nov., isolated from yellow water of strong flavor Chinese baijiu in Yibin region of China.</title>
        <authorList>
            <person name="Xie J."/>
        </authorList>
    </citation>
    <scope>NUCLEOTIDE SEQUENCE [LARGE SCALE GENOMIC DNA]</scope>
    <source>
        <strain evidence="6 7">SA4</strain>
    </source>
</reference>
<feature type="domain" description="Helicase C-terminal" evidence="5">
    <location>
        <begin position="347"/>
        <end position="489"/>
    </location>
</feature>
<dbReference type="PANTHER" id="PTHR30580">
    <property type="entry name" value="PRIMOSOMAL PROTEIN N"/>
    <property type="match status" value="1"/>
</dbReference>
<dbReference type="Pfam" id="PF00271">
    <property type="entry name" value="Helicase_C"/>
    <property type="match status" value="1"/>
</dbReference>
<dbReference type="GO" id="GO:0005524">
    <property type="term" value="F:ATP binding"/>
    <property type="evidence" value="ECO:0007669"/>
    <property type="project" value="UniProtKB-KW"/>
</dbReference>
<keyword evidence="2" id="KW-0067">ATP-binding</keyword>
<dbReference type="PROSITE" id="PS51192">
    <property type="entry name" value="HELICASE_ATP_BIND_1"/>
    <property type="match status" value="1"/>
</dbReference>
<evidence type="ECO:0000256" key="1">
    <source>
        <dbReference type="ARBA" id="ARBA00022741"/>
    </source>
</evidence>
<dbReference type="SMART" id="SM00490">
    <property type="entry name" value="HELICc"/>
    <property type="match status" value="1"/>
</dbReference>
<keyword evidence="6" id="KW-0347">Helicase</keyword>
<dbReference type="GO" id="GO:0006270">
    <property type="term" value="P:DNA replication initiation"/>
    <property type="evidence" value="ECO:0007669"/>
    <property type="project" value="TreeGrafter"/>
</dbReference>
<evidence type="ECO:0000256" key="3">
    <source>
        <dbReference type="ARBA" id="ARBA00023125"/>
    </source>
</evidence>
<evidence type="ECO:0000259" key="4">
    <source>
        <dbReference type="PROSITE" id="PS51192"/>
    </source>
</evidence>
<dbReference type="SUPFAM" id="SSF52540">
    <property type="entry name" value="P-loop containing nucleoside triphosphate hydrolases"/>
    <property type="match status" value="1"/>
</dbReference>
<protein>
    <submittedName>
        <fullName evidence="6">DEAD/DEAH box helicase</fullName>
    </submittedName>
</protein>
<dbReference type="PROSITE" id="PS51194">
    <property type="entry name" value="HELICASE_CTER"/>
    <property type="match status" value="1"/>
</dbReference>
<keyword evidence="3" id="KW-0238">DNA-binding</keyword>
<dbReference type="RefSeq" id="WP_163179720.1">
    <property type="nucleotide sequence ID" value="NZ_JAAIWM010000003.1"/>
</dbReference>
<dbReference type="GO" id="GO:0006310">
    <property type="term" value="P:DNA recombination"/>
    <property type="evidence" value="ECO:0007669"/>
    <property type="project" value="TreeGrafter"/>
</dbReference>
<dbReference type="GO" id="GO:0006302">
    <property type="term" value="P:double-strand break repair"/>
    <property type="evidence" value="ECO:0007669"/>
    <property type="project" value="TreeGrafter"/>
</dbReference>
<feature type="domain" description="Helicase ATP-binding" evidence="4">
    <location>
        <begin position="159"/>
        <end position="311"/>
    </location>
</feature>
<dbReference type="InterPro" id="IPR014001">
    <property type="entry name" value="Helicase_ATP-bd"/>
</dbReference>
<dbReference type="FunFam" id="3.40.50.300:FF:001736">
    <property type="entry name" value="COMF operon protein 1"/>
    <property type="match status" value="1"/>
</dbReference>
<dbReference type="InterPro" id="IPR001650">
    <property type="entry name" value="Helicase_C-like"/>
</dbReference>
<dbReference type="InterPro" id="IPR006935">
    <property type="entry name" value="Helicase/UvrB_N"/>
</dbReference>
<evidence type="ECO:0000313" key="6">
    <source>
        <dbReference type="EMBL" id="NEY72267.1"/>
    </source>
</evidence>